<dbReference type="AlphaFoldDB" id="A0AAE1N2C9"/>
<gene>
    <name evidence="1" type="ORF">QN277_012983</name>
</gene>
<evidence type="ECO:0000313" key="1">
    <source>
        <dbReference type="EMBL" id="KAK4281501.1"/>
    </source>
</evidence>
<accession>A0AAE1N2C9</accession>
<sequence>MHYRHLLRSHFLQSEQWFMKSLCDFSGYSLLLDTPLMIVGSQLTQNPRSLEQLFSGSSGFQLRCSRIFKF</sequence>
<keyword evidence="2" id="KW-1185">Reference proteome</keyword>
<dbReference type="Proteomes" id="UP001293593">
    <property type="component" value="Unassembled WGS sequence"/>
</dbReference>
<reference evidence="1" key="1">
    <citation type="submission" date="2023-10" db="EMBL/GenBank/DDBJ databases">
        <title>Chromosome-level genome of the transformable northern wattle, Acacia crassicarpa.</title>
        <authorList>
            <person name="Massaro I."/>
            <person name="Sinha N.R."/>
            <person name="Poethig S."/>
            <person name="Leichty A.R."/>
        </authorList>
    </citation>
    <scope>NUCLEOTIDE SEQUENCE</scope>
    <source>
        <strain evidence="1">Acra3RX</strain>
        <tissue evidence="1">Leaf</tissue>
    </source>
</reference>
<evidence type="ECO:0000313" key="2">
    <source>
        <dbReference type="Proteomes" id="UP001293593"/>
    </source>
</evidence>
<name>A0AAE1N2C9_9FABA</name>
<dbReference type="EMBL" id="JAWXYG010000002">
    <property type="protein sequence ID" value="KAK4281501.1"/>
    <property type="molecule type" value="Genomic_DNA"/>
</dbReference>
<protein>
    <submittedName>
        <fullName evidence="1">Uncharacterized protein</fullName>
    </submittedName>
</protein>
<proteinExistence type="predicted"/>
<comment type="caution">
    <text evidence="1">The sequence shown here is derived from an EMBL/GenBank/DDBJ whole genome shotgun (WGS) entry which is preliminary data.</text>
</comment>
<organism evidence="1 2">
    <name type="scientific">Acacia crassicarpa</name>
    <name type="common">northern wattle</name>
    <dbReference type="NCBI Taxonomy" id="499986"/>
    <lineage>
        <taxon>Eukaryota</taxon>
        <taxon>Viridiplantae</taxon>
        <taxon>Streptophyta</taxon>
        <taxon>Embryophyta</taxon>
        <taxon>Tracheophyta</taxon>
        <taxon>Spermatophyta</taxon>
        <taxon>Magnoliopsida</taxon>
        <taxon>eudicotyledons</taxon>
        <taxon>Gunneridae</taxon>
        <taxon>Pentapetalae</taxon>
        <taxon>rosids</taxon>
        <taxon>fabids</taxon>
        <taxon>Fabales</taxon>
        <taxon>Fabaceae</taxon>
        <taxon>Caesalpinioideae</taxon>
        <taxon>mimosoid clade</taxon>
        <taxon>Acacieae</taxon>
        <taxon>Acacia</taxon>
    </lineage>
</organism>